<dbReference type="Pfam" id="PF00226">
    <property type="entry name" value="DnaJ"/>
    <property type="match status" value="1"/>
</dbReference>
<dbReference type="SUPFAM" id="SSF46565">
    <property type="entry name" value="Chaperone J-domain"/>
    <property type="match status" value="1"/>
</dbReference>
<dbReference type="InterPro" id="IPR001623">
    <property type="entry name" value="DnaJ_domain"/>
</dbReference>
<feature type="non-terminal residue" evidence="3">
    <location>
        <position position="1"/>
    </location>
</feature>
<accession>A0ABN7WI45</accession>
<dbReference type="CDD" id="cd06257">
    <property type="entry name" value="DnaJ"/>
    <property type="match status" value="1"/>
</dbReference>
<protein>
    <submittedName>
        <fullName evidence="3">16169_t:CDS:1</fullName>
    </submittedName>
</protein>
<evidence type="ECO:0000256" key="1">
    <source>
        <dbReference type="SAM" id="MobiDB-lite"/>
    </source>
</evidence>
<dbReference type="PRINTS" id="PR00625">
    <property type="entry name" value="JDOMAIN"/>
</dbReference>
<gene>
    <name evidence="3" type="ORF">GMARGA_LOCUS31131</name>
</gene>
<feature type="compositionally biased region" description="Basic residues" evidence="1">
    <location>
        <begin position="74"/>
        <end position="110"/>
    </location>
</feature>
<dbReference type="PROSITE" id="PS50076">
    <property type="entry name" value="DNAJ_2"/>
    <property type="match status" value="1"/>
</dbReference>
<evidence type="ECO:0000259" key="2">
    <source>
        <dbReference type="PROSITE" id="PS50076"/>
    </source>
</evidence>
<organism evidence="3 4">
    <name type="scientific">Gigaspora margarita</name>
    <dbReference type="NCBI Taxonomy" id="4874"/>
    <lineage>
        <taxon>Eukaryota</taxon>
        <taxon>Fungi</taxon>
        <taxon>Fungi incertae sedis</taxon>
        <taxon>Mucoromycota</taxon>
        <taxon>Glomeromycotina</taxon>
        <taxon>Glomeromycetes</taxon>
        <taxon>Diversisporales</taxon>
        <taxon>Gigasporaceae</taxon>
        <taxon>Gigaspora</taxon>
    </lineage>
</organism>
<evidence type="ECO:0000313" key="4">
    <source>
        <dbReference type="Proteomes" id="UP000789901"/>
    </source>
</evidence>
<sequence>GIMPRVKKSKFYKMLKIKSNATLFEIKHIYKKLVLVYHPDRNVNKSENEYLEAEKKFKEIQEAYEYLTTNYKESKKRKPPQQKKKILIRKKQSHKKTKKQPLKKQNQSKK</sequence>
<reference evidence="3 4" key="1">
    <citation type="submission" date="2021-06" db="EMBL/GenBank/DDBJ databases">
        <authorList>
            <person name="Kallberg Y."/>
            <person name="Tangrot J."/>
            <person name="Rosling A."/>
        </authorList>
    </citation>
    <scope>NUCLEOTIDE SEQUENCE [LARGE SCALE GENOMIC DNA]</scope>
    <source>
        <strain evidence="3 4">120-4 pot B 10/14</strain>
    </source>
</reference>
<dbReference type="EMBL" id="CAJVQB010045703">
    <property type="protein sequence ID" value="CAG8832597.1"/>
    <property type="molecule type" value="Genomic_DNA"/>
</dbReference>
<keyword evidence="4" id="KW-1185">Reference proteome</keyword>
<proteinExistence type="predicted"/>
<evidence type="ECO:0000313" key="3">
    <source>
        <dbReference type="EMBL" id="CAG8832597.1"/>
    </source>
</evidence>
<feature type="region of interest" description="Disordered" evidence="1">
    <location>
        <begin position="71"/>
        <end position="110"/>
    </location>
</feature>
<dbReference type="InterPro" id="IPR036869">
    <property type="entry name" value="J_dom_sf"/>
</dbReference>
<dbReference type="InterPro" id="IPR050817">
    <property type="entry name" value="DjlA_DnaK_co-chaperone"/>
</dbReference>
<dbReference type="Gene3D" id="1.10.287.110">
    <property type="entry name" value="DnaJ domain"/>
    <property type="match status" value="1"/>
</dbReference>
<comment type="caution">
    <text evidence="3">The sequence shown here is derived from an EMBL/GenBank/DDBJ whole genome shotgun (WGS) entry which is preliminary data.</text>
</comment>
<feature type="domain" description="J" evidence="2">
    <location>
        <begin position="10"/>
        <end position="72"/>
    </location>
</feature>
<dbReference type="PANTHER" id="PTHR24074">
    <property type="entry name" value="CO-CHAPERONE PROTEIN DJLA"/>
    <property type="match status" value="1"/>
</dbReference>
<dbReference type="Proteomes" id="UP000789901">
    <property type="component" value="Unassembled WGS sequence"/>
</dbReference>
<dbReference type="SMART" id="SM00271">
    <property type="entry name" value="DnaJ"/>
    <property type="match status" value="1"/>
</dbReference>
<name>A0ABN7WI45_GIGMA</name>